<dbReference type="GO" id="GO:0004930">
    <property type="term" value="F:G protein-coupled receptor activity"/>
    <property type="evidence" value="ECO:0007669"/>
    <property type="project" value="InterPro"/>
</dbReference>
<dbReference type="Gene3D" id="1.20.1070.10">
    <property type="entry name" value="Rhodopsin 7-helix transmembrane proteins"/>
    <property type="match status" value="1"/>
</dbReference>
<dbReference type="AlphaFoldDB" id="A0A1I7S312"/>
<protein>
    <submittedName>
        <fullName evidence="8">G_PROTEIN_RECEP_F1_2 domain-containing protein</fullName>
    </submittedName>
</protein>
<evidence type="ECO:0000313" key="8">
    <source>
        <dbReference type="WBParaSite" id="BXY_0739200.1"/>
    </source>
</evidence>
<dbReference type="InterPro" id="IPR000276">
    <property type="entry name" value="GPCR_Rhodpsn"/>
</dbReference>
<reference evidence="8" key="1">
    <citation type="submission" date="2016-11" db="UniProtKB">
        <authorList>
            <consortium name="WormBaseParasite"/>
        </authorList>
    </citation>
    <scope>IDENTIFICATION</scope>
</reference>
<dbReference type="WBParaSite" id="BXY_0739200.1">
    <property type="protein sequence ID" value="BXY_0739200.1"/>
    <property type="gene ID" value="BXY_0739200"/>
</dbReference>
<dbReference type="CDD" id="cd14978">
    <property type="entry name" value="7tmA_FMRFamide_R-like"/>
    <property type="match status" value="1"/>
</dbReference>
<dbReference type="Pfam" id="PF00001">
    <property type="entry name" value="7tm_1"/>
    <property type="match status" value="1"/>
</dbReference>
<dbReference type="PANTHER" id="PTHR46709:SF2">
    <property type="entry name" value="G-PROTEIN COUPLED RECEPTORS FAMILY 1 PROFILE DOMAIN-CONTAINING PROTEIN"/>
    <property type="match status" value="1"/>
</dbReference>
<dbReference type="InterPro" id="IPR017452">
    <property type="entry name" value="GPCR_Rhodpsn_7TM"/>
</dbReference>
<evidence type="ECO:0000256" key="2">
    <source>
        <dbReference type="ARBA" id="ARBA00022692"/>
    </source>
</evidence>
<feature type="transmembrane region" description="Helical" evidence="5">
    <location>
        <begin position="110"/>
        <end position="129"/>
    </location>
</feature>
<accession>A0A1I7S312</accession>
<feature type="domain" description="G-protein coupled receptors family 1 profile" evidence="6">
    <location>
        <begin position="44"/>
        <end position="317"/>
    </location>
</feature>
<dbReference type="GO" id="GO:0016020">
    <property type="term" value="C:membrane"/>
    <property type="evidence" value="ECO:0007669"/>
    <property type="project" value="UniProtKB-SubCell"/>
</dbReference>
<feature type="transmembrane region" description="Helical" evidence="5">
    <location>
        <begin position="150"/>
        <end position="168"/>
    </location>
</feature>
<dbReference type="eggNOG" id="ENOG502SHNZ">
    <property type="taxonomic scope" value="Eukaryota"/>
</dbReference>
<evidence type="ECO:0000256" key="3">
    <source>
        <dbReference type="ARBA" id="ARBA00022989"/>
    </source>
</evidence>
<name>A0A1I7S312_BURXY</name>
<evidence type="ECO:0000259" key="6">
    <source>
        <dbReference type="PROSITE" id="PS50262"/>
    </source>
</evidence>
<feature type="transmembrane region" description="Helical" evidence="5">
    <location>
        <begin position="294"/>
        <end position="316"/>
    </location>
</feature>
<feature type="transmembrane region" description="Helical" evidence="5">
    <location>
        <begin position="27"/>
        <end position="53"/>
    </location>
</feature>
<keyword evidence="3 5" id="KW-1133">Transmembrane helix</keyword>
<evidence type="ECO:0000256" key="1">
    <source>
        <dbReference type="ARBA" id="ARBA00004370"/>
    </source>
</evidence>
<organism evidence="7 8">
    <name type="scientific">Bursaphelenchus xylophilus</name>
    <name type="common">Pinewood nematode worm</name>
    <name type="synonym">Aphelenchoides xylophilus</name>
    <dbReference type="NCBI Taxonomy" id="6326"/>
    <lineage>
        <taxon>Eukaryota</taxon>
        <taxon>Metazoa</taxon>
        <taxon>Ecdysozoa</taxon>
        <taxon>Nematoda</taxon>
        <taxon>Chromadorea</taxon>
        <taxon>Rhabditida</taxon>
        <taxon>Tylenchina</taxon>
        <taxon>Tylenchomorpha</taxon>
        <taxon>Aphelenchoidea</taxon>
        <taxon>Aphelenchoididae</taxon>
        <taxon>Bursaphelenchus</taxon>
    </lineage>
</organism>
<feature type="transmembrane region" description="Helical" evidence="5">
    <location>
        <begin position="205"/>
        <end position="227"/>
    </location>
</feature>
<dbReference type="PANTHER" id="PTHR46709">
    <property type="entry name" value="PROTEIN CBG23488-RELATED"/>
    <property type="match status" value="1"/>
</dbReference>
<comment type="subcellular location">
    <subcellularLocation>
        <location evidence="1">Membrane</location>
    </subcellularLocation>
</comment>
<feature type="transmembrane region" description="Helical" evidence="5">
    <location>
        <begin position="65"/>
        <end position="90"/>
    </location>
</feature>
<sequence length="411" mass="47128">MDSNSSGTEVEPDFCTYIIPPLADMRIWLVTVFGSTISLASIVENVFFFFHFLRRKHHRTTYNIYMMMIAFFDVFVSLAYIFLMSVGVFAEYHELPGVIKVYYHYMPPMLTISHIAITTTSFLILAATFERFCITLNTSWAPIVQRRRQWIVFLAILMGVISKGGIFIEMKVVIFEECRGQMTEYGLAMEPFSGPDTPYNDYFRFYYRNFVTIFFPFFALFWLNILIVRALHKQEKYESVSNNNAQTKRKAQARAATRTMVLVVCTYLVSNIPNVVITTWEHVDKDSLVAKEKFYAISIDMLSILTNMACAFRPIIYMLCQAPLRKEVALSLRESYKKCMSTRKRPAPQSVTPCKGQACTLTLSSKDGENNIESVLKPAQSIVSSFDADSEAQNSELSSRLLSNMNNETLL</sequence>
<evidence type="ECO:0000256" key="5">
    <source>
        <dbReference type="SAM" id="Phobius"/>
    </source>
</evidence>
<feature type="transmembrane region" description="Helical" evidence="5">
    <location>
        <begin position="255"/>
        <end position="274"/>
    </location>
</feature>
<dbReference type="Proteomes" id="UP000095284">
    <property type="component" value="Unplaced"/>
</dbReference>
<dbReference type="SUPFAM" id="SSF81321">
    <property type="entry name" value="Family A G protein-coupled receptor-like"/>
    <property type="match status" value="1"/>
</dbReference>
<evidence type="ECO:0000313" key="7">
    <source>
        <dbReference type="Proteomes" id="UP000095284"/>
    </source>
</evidence>
<keyword evidence="2 5" id="KW-0812">Transmembrane</keyword>
<dbReference type="PROSITE" id="PS50262">
    <property type="entry name" value="G_PROTEIN_RECEP_F1_2"/>
    <property type="match status" value="1"/>
</dbReference>
<proteinExistence type="predicted"/>
<evidence type="ECO:0000256" key="4">
    <source>
        <dbReference type="ARBA" id="ARBA00023136"/>
    </source>
</evidence>
<keyword evidence="4 5" id="KW-0472">Membrane</keyword>